<dbReference type="Pfam" id="PF13499">
    <property type="entry name" value="EF-hand_7"/>
    <property type="match status" value="1"/>
</dbReference>
<evidence type="ECO:0000256" key="2">
    <source>
        <dbReference type="ARBA" id="ARBA00022707"/>
    </source>
</evidence>
<organism evidence="8 9">
    <name type="scientific">Tigriopus californicus</name>
    <name type="common">Marine copepod</name>
    <dbReference type="NCBI Taxonomy" id="6832"/>
    <lineage>
        <taxon>Eukaryota</taxon>
        <taxon>Metazoa</taxon>
        <taxon>Ecdysozoa</taxon>
        <taxon>Arthropoda</taxon>
        <taxon>Crustacea</taxon>
        <taxon>Multicrustacea</taxon>
        <taxon>Hexanauplia</taxon>
        <taxon>Copepoda</taxon>
        <taxon>Harpacticoida</taxon>
        <taxon>Harpacticidae</taxon>
        <taxon>Tigriopus</taxon>
    </lineage>
</organism>
<protein>
    <recommendedName>
        <fullName evidence="7">EF-hand domain-containing protein</fullName>
    </recommendedName>
</protein>
<dbReference type="PANTHER" id="PTHR23055">
    <property type="entry name" value="CALCIUM BINDING PROTEINS"/>
    <property type="match status" value="1"/>
</dbReference>
<gene>
    <name evidence="8" type="ORF">TCAL_04247</name>
</gene>
<evidence type="ECO:0000256" key="3">
    <source>
        <dbReference type="ARBA" id="ARBA00022723"/>
    </source>
</evidence>
<evidence type="ECO:0000313" key="8">
    <source>
        <dbReference type="EMBL" id="TRY78225.1"/>
    </source>
</evidence>
<dbReference type="PROSITE" id="PS00018">
    <property type="entry name" value="EF_HAND_1"/>
    <property type="match status" value="3"/>
</dbReference>
<dbReference type="OMA" id="EVMIDIF"/>
<dbReference type="Proteomes" id="UP000318571">
    <property type="component" value="Chromosome 11"/>
</dbReference>
<dbReference type="InterPro" id="IPR018247">
    <property type="entry name" value="EF_Hand_1_Ca_BS"/>
</dbReference>
<dbReference type="OrthoDB" id="114727at2759"/>
<dbReference type="PROSITE" id="PS50222">
    <property type="entry name" value="EF_HAND_2"/>
    <property type="match status" value="3"/>
</dbReference>
<sequence>MEVNLCKLKRLTGLSHEELLSKHDEFKSKYPSGYLTRTEFRTMAEKVMQEDEIPGFLTNVFKMFDSNKDRKLDFEEFILATSIRLEGDQAEGSREKLKWLFENVYDKDHSGVVNRSELEQILTSLMRQENIPASSYKEVMIDIFQEMDANRDGKISQREFVEAAAACDLLLKILLAAANRKRDTLEKESLHKN</sequence>
<name>A0A553PKL1_TIGCA</name>
<dbReference type="STRING" id="6832.A0A553PKL1"/>
<evidence type="ECO:0000256" key="4">
    <source>
        <dbReference type="ARBA" id="ARBA00022737"/>
    </source>
</evidence>
<dbReference type="GO" id="GO:0005509">
    <property type="term" value="F:calcium ion binding"/>
    <property type="evidence" value="ECO:0007669"/>
    <property type="project" value="InterPro"/>
</dbReference>
<dbReference type="SUPFAM" id="SSF47473">
    <property type="entry name" value="EF-hand"/>
    <property type="match status" value="1"/>
</dbReference>
<dbReference type="InterPro" id="IPR028846">
    <property type="entry name" value="Recoverin"/>
</dbReference>
<evidence type="ECO:0000259" key="7">
    <source>
        <dbReference type="PROSITE" id="PS50222"/>
    </source>
</evidence>
<keyword evidence="9" id="KW-1185">Reference proteome</keyword>
<dbReference type="SMART" id="SM00054">
    <property type="entry name" value="EFh"/>
    <property type="match status" value="3"/>
</dbReference>
<evidence type="ECO:0000256" key="6">
    <source>
        <dbReference type="ARBA" id="ARBA00023288"/>
    </source>
</evidence>
<keyword evidence="4" id="KW-0677">Repeat</keyword>
<accession>A0A553PKL1</accession>
<comment type="caution">
    <text evidence="8">The sequence shown here is derived from an EMBL/GenBank/DDBJ whole genome shotgun (WGS) entry which is preliminary data.</text>
</comment>
<feature type="domain" description="EF-hand" evidence="7">
    <location>
        <begin position="92"/>
        <end position="128"/>
    </location>
</feature>
<keyword evidence="3" id="KW-0479">Metal-binding</keyword>
<keyword evidence="5" id="KW-0106">Calcium</keyword>
<evidence type="ECO:0000256" key="5">
    <source>
        <dbReference type="ARBA" id="ARBA00022837"/>
    </source>
</evidence>
<proteinExistence type="inferred from homology"/>
<dbReference type="PANTHER" id="PTHR23055:SF178">
    <property type="entry name" value="NEUROCALCIN HOMOLOG"/>
    <property type="match status" value="1"/>
</dbReference>
<dbReference type="EMBL" id="VCGU01000003">
    <property type="protein sequence ID" value="TRY78225.1"/>
    <property type="molecule type" value="Genomic_DNA"/>
</dbReference>
<evidence type="ECO:0000313" key="9">
    <source>
        <dbReference type="Proteomes" id="UP000318571"/>
    </source>
</evidence>
<reference evidence="8 9" key="1">
    <citation type="journal article" date="2018" name="Nat. Ecol. Evol.">
        <title>Genomic signatures of mitonuclear coevolution across populations of Tigriopus californicus.</title>
        <authorList>
            <person name="Barreto F.S."/>
            <person name="Watson E.T."/>
            <person name="Lima T.G."/>
            <person name="Willett C.S."/>
            <person name="Edmands S."/>
            <person name="Li W."/>
            <person name="Burton R.S."/>
        </authorList>
    </citation>
    <scope>NUCLEOTIDE SEQUENCE [LARGE SCALE GENOMIC DNA]</scope>
    <source>
        <strain evidence="8 9">San Diego</strain>
    </source>
</reference>
<dbReference type="Gene3D" id="1.10.238.10">
    <property type="entry name" value="EF-hand"/>
    <property type="match status" value="1"/>
</dbReference>
<dbReference type="CDD" id="cd00051">
    <property type="entry name" value="EFh"/>
    <property type="match status" value="1"/>
</dbReference>
<dbReference type="PRINTS" id="PR00450">
    <property type="entry name" value="RECOVERIN"/>
</dbReference>
<comment type="similarity">
    <text evidence="1">Belongs to the recoverin family.</text>
</comment>
<dbReference type="InterPro" id="IPR002048">
    <property type="entry name" value="EF_hand_dom"/>
</dbReference>
<feature type="domain" description="EF-hand" evidence="7">
    <location>
        <begin position="135"/>
        <end position="170"/>
    </location>
</feature>
<dbReference type="Pfam" id="PF13833">
    <property type="entry name" value="EF-hand_8"/>
    <property type="match status" value="1"/>
</dbReference>
<dbReference type="InterPro" id="IPR011992">
    <property type="entry name" value="EF-hand-dom_pair"/>
</dbReference>
<feature type="domain" description="EF-hand" evidence="7">
    <location>
        <begin position="52"/>
        <end position="87"/>
    </location>
</feature>
<keyword evidence="6" id="KW-0449">Lipoprotein</keyword>
<dbReference type="AlphaFoldDB" id="A0A553PKL1"/>
<keyword evidence="2" id="KW-0519">Myristate</keyword>
<evidence type="ECO:0000256" key="1">
    <source>
        <dbReference type="ARBA" id="ARBA00006049"/>
    </source>
</evidence>